<organism evidence="1 2">
    <name type="scientific">Dendrobium nobile</name>
    <name type="common">Orchid</name>
    <dbReference type="NCBI Taxonomy" id="94219"/>
    <lineage>
        <taxon>Eukaryota</taxon>
        <taxon>Viridiplantae</taxon>
        <taxon>Streptophyta</taxon>
        <taxon>Embryophyta</taxon>
        <taxon>Tracheophyta</taxon>
        <taxon>Spermatophyta</taxon>
        <taxon>Magnoliopsida</taxon>
        <taxon>Liliopsida</taxon>
        <taxon>Asparagales</taxon>
        <taxon>Orchidaceae</taxon>
        <taxon>Epidendroideae</taxon>
        <taxon>Malaxideae</taxon>
        <taxon>Dendrobiinae</taxon>
        <taxon>Dendrobium</taxon>
    </lineage>
</organism>
<dbReference type="EMBL" id="JAGYWB010000018">
    <property type="protein sequence ID" value="KAI0491534.1"/>
    <property type="molecule type" value="Genomic_DNA"/>
</dbReference>
<gene>
    <name evidence="1" type="ORF">KFK09_025794</name>
</gene>
<keyword evidence="2" id="KW-1185">Reference proteome</keyword>
<dbReference type="Proteomes" id="UP000829196">
    <property type="component" value="Unassembled WGS sequence"/>
</dbReference>
<proteinExistence type="predicted"/>
<protein>
    <submittedName>
        <fullName evidence="1">Uncharacterized protein</fullName>
    </submittedName>
</protein>
<evidence type="ECO:0000313" key="1">
    <source>
        <dbReference type="EMBL" id="KAI0491534.1"/>
    </source>
</evidence>
<accession>A0A8T3A6E1</accession>
<sequence length="138" mass="15805">MWAANILDCFLLDVSITSSTNLHQFFRGISIYTYFGLLPILIWSINAEITFTHTAHRFALDQADGTRTISGSAARLLRHTRRRGERTCREPYRGLALSHVNPTLLNCSSFRISRFAKSKLLKEKWLPVCPHQMSPTVR</sequence>
<evidence type="ECO:0000313" key="2">
    <source>
        <dbReference type="Proteomes" id="UP000829196"/>
    </source>
</evidence>
<reference evidence="1" key="1">
    <citation type="journal article" date="2022" name="Front. Genet.">
        <title>Chromosome-Scale Assembly of the Dendrobium nobile Genome Provides Insights Into the Molecular Mechanism of the Biosynthesis of the Medicinal Active Ingredient of Dendrobium.</title>
        <authorList>
            <person name="Xu Q."/>
            <person name="Niu S.-C."/>
            <person name="Li K.-L."/>
            <person name="Zheng P.-J."/>
            <person name="Zhang X.-J."/>
            <person name="Jia Y."/>
            <person name="Liu Y."/>
            <person name="Niu Y.-X."/>
            <person name="Yu L.-H."/>
            <person name="Chen D.-F."/>
            <person name="Zhang G.-Q."/>
        </authorList>
    </citation>
    <scope>NUCLEOTIDE SEQUENCE</scope>
    <source>
        <tissue evidence="1">Leaf</tissue>
    </source>
</reference>
<name>A0A8T3A6E1_DENNO</name>
<comment type="caution">
    <text evidence="1">The sequence shown here is derived from an EMBL/GenBank/DDBJ whole genome shotgun (WGS) entry which is preliminary data.</text>
</comment>
<dbReference type="AlphaFoldDB" id="A0A8T3A6E1"/>